<sequence length="358" mass="41520">MKVVIPIILGIIVIVMPSAFAHEPNFEVKTTKDILKFCEFFHAEYNLLGPDALADQHPNLPNLRACGILYHNIAWNSTHPGRDIVLIAEIEKYLGDSSYIKERWIKNSEKIPIWLKNDAKMWSNEETTDTLFVKGIRKMLDDHILNPSLENSKRKCIENNLCIMKSDYMKYSYSDKYGQYITQEFTVDSINNNGVQITSEKNTKDKKETIEINFDNNGSIIADKKCCIIEKFMFLTPIKIGDILVDDLIVTSDATYEFDGKSRRVWIAQDVKKQDTLIVDKQTGLVLSDSHKEIGLNIKWDKTELMKTNIFEKKYVNDQSVIPKWFKTTTKWFLNNLISESEYIKATENLLEREIIRI</sequence>
<dbReference type="AlphaFoldDB" id="F3KJN4"/>
<dbReference type="STRING" id="886738.Nlim_0692"/>
<comment type="caution">
    <text evidence="1">The sequence shown here is derived from an EMBL/GenBank/DDBJ whole genome shotgun (WGS) entry which is preliminary data.</text>
</comment>
<accession>F3KJN4</accession>
<dbReference type="EMBL" id="AEGP01000029">
    <property type="protein sequence ID" value="EGG42511.1"/>
    <property type="molecule type" value="Genomic_DNA"/>
</dbReference>
<dbReference type="Proteomes" id="UP000004348">
    <property type="component" value="Chromosome"/>
</dbReference>
<reference evidence="1" key="1">
    <citation type="journal article" date="2011" name="PLoS ONE">
        <title>Genome of a low-salinity ammonia-oxidizing archaeon determined by single-cell and metagenomic analysis.</title>
        <authorList>
            <person name="Blainey P.C."/>
            <person name="Mosier A.C."/>
            <person name="Potanina A."/>
            <person name="Francis C.A."/>
            <person name="Quake S.R."/>
        </authorList>
    </citation>
    <scope>NUCLEOTIDE SEQUENCE [LARGE SCALE GENOMIC DNA]</scope>
    <source>
        <strain evidence="1">SFB1</strain>
    </source>
</reference>
<protein>
    <submittedName>
        <fullName evidence="1">Uncharacterized protein</fullName>
    </submittedName>
</protein>
<organism evidence="1">
    <name type="scientific">Candidatus Nitrosarchaeum limnium SFB1</name>
    <dbReference type="NCBI Taxonomy" id="886738"/>
    <lineage>
        <taxon>Archaea</taxon>
        <taxon>Nitrososphaerota</taxon>
        <taxon>Nitrososphaeria</taxon>
        <taxon>Nitrosopumilales</taxon>
        <taxon>Nitrosopumilaceae</taxon>
        <taxon>Nitrosarchaeum</taxon>
    </lineage>
</organism>
<dbReference type="HOGENOM" id="CLU_069061_0_0_2"/>
<evidence type="ECO:0000313" key="1">
    <source>
        <dbReference type="EMBL" id="EGG42511.1"/>
    </source>
</evidence>
<proteinExistence type="predicted"/>
<gene>
    <name evidence="1" type="ORF">Nlim_0692</name>
</gene>
<name>F3KJN4_9ARCH</name>